<dbReference type="PROSITE" id="PS51257">
    <property type="entry name" value="PROKAR_LIPOPROTEIN"/>
    <property type="match status" value="1"/>
</dbReference>
<reference evidence="3 4" key="1">
    <citation type="submission" date="2015-03" db="EMBL/GenBank/DDBJ databases">
        <title>Genome assembly of Sandaracinus amylolyticus DSM 53668.</title>
        <authorList>
            <person name="Sharma G."/>
            <person name="Subramanian S."/>
        </authorList>
    </citation>
    <scope>NUCLEOTIDE SEQUENCE [LARGE SCALE GENOMIC DNA]</scope>
    <source>
        <strain evidence="3 4">DSM 53668</strain>
    </source>
</reference>
<dbReference type="EMBL" id="CP011125">
    <property type="protein sequence ID" value="AKF03755.1"/>
    <property type="molecule type" value="Genomic_DNA"/>
</dbReference>
<dbReference type="KEGG" id="samy:DB32_000904"/>
<feature type="chain" id="PRO_5002511073" description="Tryptophan synthase alpha chain" evidence="2">
    <location>
        <begin position="22"/>
        <end position="347"/>
    </location>
</feature>
<keyword evidence="2" id="KW-0732">Signal</keyword>
<proteinExistence type="predicted"/>
<evidence type="ECO:0008006" key="5">
    <source>
        <dbReference type="Google" id="ProtNLM"/>
    </source>
</evidence>
<dbReference type="RefSeq" id="WP_053231179.1">
    <property type="nucleotide sequence ID" value="NZ_CP011125.1"/>
</dbReference>
<feature type="signal peptide" evidence="2">
    <location>
        <begin position="1"/>
        <end position="21"/>
    </location>
</feature>
<gene>
    <name evidence="3" type="ORF">DB32_000904</name>
</gene>
<evidence type="ECO:0000313" key="3">
    <source>
        <dbReference type="EMBL" id="AKF03755.1"/>
    </source>
</evidence>
<accession>A0A0F6VZQ3</accession>
<feature type="region of interest" description="Disordered" evidence="1">
    <location>
        <begin position="34"/>
        <end position="62"/>
    </location>
</feature>
<dbReference type="Proteomes" id="UP000034883">
    <property type="component" value="Chromosome"/>
</dbReference>
<evidence type="ECO:0000313" key="4">
    <source>
        <dbReference type="Proteomes" id="UP000034883"/>
    </source>
</evidence>
<name>A0A0F6VZQ3_9BACT</name>
<keyword evidence="4" id="KW-1185">Reference proteome</keyword>
<sequence>MSRFGSITLVACALVGSGLVAGCTIALDPGRHQGAVDDDDGGSQSDGGGSDGGGHDDAQVDGDGGGGCAGGGVCEPAAPLGWNGPIVLVSGAGDVDPPACPASAPSTAFTGKSEPSASPATCGCECTPPSAAAMSCGVGTITTTGNAMCITIPTNHATISDGECRSIPALPSGGRWSVTSPAFSSSMGCTPAPSVDVPPITWEASHRGCGFGSPVSCGDARACAPERAEGERLCVWAEGEAACPAAFSEQVITADGADDERGCSECTCGSITGSCGGHVDIISECPAGPTTIAYARIGVASCTPASAIGGTRALASFTPTGSCPPSATTPTGTATPTGVRTVCCVPE</sequence>
<evidence type="ECO:0000256" key="1">
    <source>
        <dbReference type="SAM" id="MobiDB-lite"/>
    </source>
</evidence>
<protein>
    <recommendedName>
        <fullName evidence="5">Tryptophan synthase alpha chain</fullName>
    </recommendedName>
</protein>
<evidence type="ECO:0000256" key="2">
    <source>
        <dbReference type="SAM" id="SignalP"/>
    </source>
</evidence>
<dbReference type="OrthoDB" id="5520329at2"/>
<organism evidence="3 4">
    <name type="scientific">Sandaracinus amylolyticus</name>
    <dbReference type="NCBI Taxonomy" id="927083"/>
    <lineage>
        <taxon>Bacteria</taxon>
        <taxon>Pseudomonadati</taxon>
        <taxon>Myxococcota</taxon>
        <taxon>Polyangia</taxon>
        <taxon>Polyangiales</taxon>
        <taxon>Sandaracinaceae</taxon>
        <taxon>Sandaracinus</taxon>
    </lineage>
</organism>
<dbReference type="AlphaFoldDB" id="A0A0F6VZQ3"/>
<dbReference type="STRING" id="927083.DB32_000904"/>